<feature type="domain" description="PEGA" evidence="4">
    <location>
        <begin position="201"/>
        <end position="265"/>
    </location>
</feature>
<dbReference type="InterPro" id="IPR016187">
    <property type="entry name" value="CTDL_fold"/>
</dbReference>
<dbReference type="PANTHER" id="PTHR23150:SF35">
    <property type="entry name" value="BLL6746 PROTEIN"/>
    <property type="match status" value="1"/>
</dbReference>
<dbReference type="Pfam" id="PF08308">
    <property type="entry name" value="PEGA"/>
    <property type="match status" value="3"/>
</dbReference>
<keyword evidence="2" id="KW-0472">Membrane</keyword>
<accession>A0A450SEM2</accession>
<evidence type="ECO:0000259" key="4">
    <source>
        <dbReference type="Pfam" id="PF08308"/>
    </source>
</evidence>
<feature type="domain" description="PEGA" evidence="4">
    <location>
        <begin position="129"/>
        <end position="195"/>
    </location>
</feature>
<evidence type="ECO:0000256" key="1">
    <source>
        <dbReference type="SAM" id="MobiDB-lite"/>
    </source>
</evidence>
<dbReference type="InterPro" id="IPR051043">
    <property type="entry name" value="Sulfatase_Mod_Factor_Kinase"/>
</dbReference>
<dbReference type="Pfam" id="PF03781">
    <property type="entry name" value="FGE-sulfatase"/>
    <property type="match status" value="1"/>
</dbReference>
<gene>
    <name evidence="5" type="ORF">BECKFW1821B_GA0114236_100841</name>
</gene>
<dbReference type="PANTHER" id="PTHR23150">
    <property type="entry name" value="SULFATASE MODIFYING FACTOR 1, 2"/>
    <property type="match status" value="1"/>
</dbReference>
<dbReference type="InterPro" id="IPR005532">
    <property type="entry name" value="SUMF_dom"/>
</dbReference>
<dbReference type="AlphaFoldDB" id="A0A450SEM2"/>
<keyword evidence="2" id="KW-1133">Transmembrane helix</keyword>
<name>A0A450SEM2_9GAMM</name>
<dbReference type="SUPFAM" id="SSF56436">
    <property type="entry name" value="C-type lectin-like"/>
    <property type="match status" value="1"/>
</dbReference>
<proteinExistence type="predicted"/>
<dbReference type="InterPro" id="IPR042095">
    <property type="entry name" value="SUMF_sf"/>
</dbReference>
<feature type="transmembrane region" description="Helical" evidence="2">
    <location>
        <begin position="28"/>
        <end position="44"/>
    </location>
</feature>
<feature type="region of interest" description="Disordered" evidence="1">
    <location>
        <begin position="275"/>
        <end position="329"/>
    </location>
</feature>
<protein>
    <submittedName>
        <fullName evidence="5">Formylglycine-generating enzyme, required for sulfatase activity, contains SUMF1/FGE domain</fullName>
    </submittedName>
</protein>
<feature type="compositionally biased region" description="Pro residues" evidence="1">
    <location>
        <begin position="275"/>
        <end position="294"/>
    </location>
</feature>
<feature type="domain" description="PEGA" evidence="4">
    <location>
        <begin position="59"/>
        <end position="114"/>
    </location>
</feature>
<dbReference type="Gene3D" id="3.90.1580.10">
    <property type="entry name" value="paralog of FGE (formylglycine-generating enzyme)"/>
    <property type="match status" value="1"/>
</dbReference>
<dbReference type="InterPro" id="IPR013229">
    <property type="entry name" value="PEGA"/>
</dbReference>
<feature type="domain" description="Sulfatase-modifying factor enzyme-like" evidence="3">
    <location>
        <begin position="354"/>
        <end position="598"/>
    </location>
</feature>
<evidence type="ECO:0000259" key="3">
    <source>
        <dbReference type="Pfam" id="PF03781"/>
    </source>
</evidence>
<dbReference type="GO" id="GO:0120147">
    <property type="term" value="F:formylglycine-generating oxidase activity"/>
    <property type="evidence" value="ECO:0007669"/>
    <property type="project" value="TreeGrafter"/>
</dbReference>
<keyword evidence="2" id="KW-0812">Transmembrane</keyword>
<sequence>MQLFHSPSTAEETEGGNDKLRPKGNNHAIWFVIVISMAILAVWWCMSICRDSPPLPEPRLVVETEIAEASIYIDGKKVQSPGIVHTLGEHTIRVENQGYKPFEARIVLAVGEQRTVHVFYPDETRPPAKLVVHANIPKSTVRIDGKEAGVAGPDGHPYIRLAGKHIVRVEKQGYEPFEADITLIANEQKTIHVDLIPKPAQLAVQANVTDAMVSIDEKEVGPPNSARLHTLSAGEHIVRMESPDQKTLETPITLVAGERHTLHAMLSSASDCPAPPDCPVQMPPPPLHHAPLPPLHTAHTKKQEADPRKSRTTPVPDKKPTGRTNLPSPLSVVFEIPDQTFRDLLKDGSKGPLMRIIPKGEFRMGSPENEPGRASSETPRHRVHISKKFALSVTEVTFEDYDRFARVTNRRLPADLGWGRGKQPVINITWQDANGYADWLSDQTGRQYRLPTEAEWEYAARAGNSSRYFWGDEENPCAYANGYDKSGHGSHNYPWPHLSCDDEWENTAPVMGRRLANKFGLFDMSGNVWEWTKDCWHANYRGAPTDGSAWEKDNHGNCFRRVIRGGSWHDGARHLRSANRLWSLEDKSTNDIGFRVARNIDPRGQDS</sequence>
<feature type="region of interest" description="Disordered" evidence="1">
    <location>
        <begin position="361"/>
        <end position="381"/>
    </location>
</feature>
<reference evidence="5" key="1">
    <citation type="submission" date="2019-02" db="EMBL/GenBank/DDBJ databases">
        <authorList>
            <person name="Gruber-Vodicka R. H."/>
            <person name="Seah K. B. B."/>
        </authorList>
    </citation>
    <scope>NUCLEOTIDE SEQUENCE</scope>
    <source>
        <strain evidence="5">BECK_BZ106</strain>
    </source>
</reference>
<evidence type="ECO:0000256" key="2">
    <source>
        <dbReference type="SAM" id="Phobius"/>
    </source>
</evidence>
<evidence type="ECO:0000313" key="5">
    <source>
        <dbReference type="EMBL" id="VFJ51201.1"/>
    </source>
</evidence>
<organism evidence="5">
    <name type="scientific">Candidatus Kentrum sp. FW</name>
    <dbReference type="NCBI Taxonomy" id="2126338"/>
    <lineage>
        <taxon>Bacteria</taxon>
        <taxon>Pseudomonadati</taxon>
        <taxon>Pseudomonadota</taxon>
        <taxon>Gammaproteobacteria</taxon>
        <taxon>Candidatus Kentrum</taxon>
    </lineage>
</organism>
<dbReference type="EMBL" id="CAADFD010000008">
    <property type="protein sequence ID" value="VFJ51201.1"/>
    <property type="molecule type" value="Genomic_DNA"/>
</dbReference>